<dbReference type="SUPFAM" id="SSF56645">
    <property type="entry name" value="Acyl-CoA dehydrogenase NM domain-like"/>
    <property type="match status" value="1"/>
</dbReference>
<evidence type="ECO:0000256" key="4">
    <source>
        <dbReference type="ARBA" id="ARBA00022827"/>
    </source>
</evidence>
<dbReference type="InterPro" id="IPR006089">
    <property type="entry name" value="Acyl-CoA_DH_CS"/>
</dbReference>
<keyword evidence="4" id="KW-0274">FAD</keyword>
<proteinExistence type="inferred from homology"/>
<comment type="cofactor">
    <cofactor evidence="1">
        <name>FAD</name>
        <dbReference type="ChEBI" id="CHEBI:57692"/>
    </cofactor>
</comment>
<evidence type="ECO:0000313" key="9">
    <source>
        <dbReference type="Proteomes" id="UP000666369"/>
    </source>
</evidence>
<dbReference type="Proteomes" id="UP000666369">
    <property type="component" value="Unassembled WGS sequence"/>
</dbReference>
<keyword evidence="9" id="KW-1185">Reference proteome</keyword>
<evidence type="ECO:0000259" key="7">
    <source>
        <dbReference type="Pfam" id="PF02771"/>
    </source>
</evidence>
<evidence type="ECO:0000256" key="2">
    <source>
        <dbReference type="ARBA" id="ARBA00009347"/>
    </source>
</evidence>
<protein>
    <submittedName>
        <fullName evidence="8">Acyl-CoA dehydrogenase</fullName>
    </submittedName>
</protein>
<dbReference type="InterPro" id="IPR037069">
    <property type="entry name" value="AcylCoA_DH/ox_N_sf"/>
</dbReference>
<dbReference type="InterPro" id="IPR006091">
    <property type="entry name" value="Acyl-CoA_Oxase/DH_mid-dom"/>
</dbReference>
<evidence type="ECO:0000256" key="1">
    <source>
        <dbReference type="ARBA" id="ARBA00001974"/>
    </source>
</evidence>
<dbReference type="RefSeq" id="WP_166103303.1">
    <property type="nucleotide sequence ID" value="NZ_JAADJT010000005.1"/>
</dbReference>
<accession>A0ABX0FKR3</accession>
<comment type="similarity">
    <text evidence="2">Belongs to the acyl-CoA dehydrogenase family.</text>
</comment>
<dbReference type="InterPro" id="IPR009100">
    <property type="entry name" value="AcylCoA_DH/oxidase_NM_dom_sf"/>
</dbReference>
<dbReference type="PROSITE" id="PS00072">
    <property type="entry name" value="ACYL_COA_DH_1"/>
    <property type="match status" value="1"/>
</dbReference>
<dbReference type="PROSITE" id="PS00073">
    <property type="entry name" value="ACYL_COA_DH_2"/>
    <property type="match status" value="1"/>
</dbReference>
<organism evidence="8 9">
    <name type="scientific">Duganella aceris</name>
    <dbReference type="NCBI Taxonomy" id="2703883"/>
    <lineage>
        <taxon>Bacteria</taxon>
        <taxon>Pseudomonadati</taxon>
        <taxon>Pseudomonadota</taxon>
        <taxon>Betaproteobacteria</taxon>
        <taxon>Burkholderiales</taxon>
        <taxon>Oxalobacteraceae</taxon>
        <taxon>Telluria group</taxon>
        <taxon>Duganella</taxon>
    </lineage>
</organism>
<dbReference type="InterPro" id="IPR046373">
    <property type="entry name" value="Acyl-CoA_Oxase/DH_mid-dom_sf"/>
</dbReference>
<dbReference type="EMBL" id="JAADJT010000005">
    <property type="protein sequence ID" value="NGZ85146.1"/>
    <property type="molecule type" value="Genomic_DNA"/>
</dbReference>
<name>A0ABX0FKR3_9BURK</name>
<gene>
    <name evidence="8" type="ORF">GW587_12890</name>
</gene>
<dbReference type="Gene3D" id="1.10.540.10">
    <property type="entry name" value="Acyl-CoA dehydrogenase/oxidase, N-terminal domain"/>
    <property type="match status" value="1"/>
</dbReference>
<dbReference type="PANTHER" id="PTHR43884">
    <property type="entry name" value="ACYL-COA DEHYDROGENASE"/>
    <property type="match status" value="1"/>
</dbReference>
<evidence type="ECO:0000259" key="6">
    <source>
        <dbReference type="Pfam" id="PF02770"/>
    </source>
</evidence>
<keyword evidence="3" id="KW-0285">Flavoprotein</keyword>
<dbReference type="SUPFAM" id="SSF47203">
    <property type="entry name" value="Acyl-CoA dehydrogenase C-terminal domain-like"/>
    <property type="match status" value="1"/>
</dbReference>
<comment type="caution">
    <text evidence="8">The sequence shown here is derived from an EMBL/GenBank/DDBJ whole genome shotgun (WGS) entry which is preliminary data.</text>
</comment>
<dbReference type="PANTHER" id="PTHR43884:SF12">
    <property type="entry name" value="ISOVALERYL-COA DEHYDROGENASE, MITOCHONDRIAL-RELATED"/>
    <property type="match status" value="1"/>
</dbReference>
<feature type="domain" description="Acyl-CoA oxidase/dehydrogenase middle" evidence="6">
    <location>
        <begin position="127"/>
        <end position="223"/>
    </location>
</feature>
<dbReference type="InterPro" id="IPR036250">
    <property type="entry name" value="AcylCo_DH-like_C"/>
</dbReference>
<feature type="domain" description="Acyl-CoA dehydrogenase/oxidase C-terminal" evidence="5">
    <location>
        <begin position="236"/>
        <end position="383"/>
    </location>
</feature>
<dbReference type="Pfam" id="PF02771">
    <property type="entry name" value="Acyl-CoA_dh_N"/>
    <property type="match status" value="1"/>
</dbReference>
<sequence>MLEHYQPAWMSAEHTLLGDSARRFTAEHIAPNDERWRQQHRVDLETWKTAGALGLLLADVPEAYGGMGGDFGHEAVIYRELTRAAEFGFTGGRAVHAIVAHYILHCGTEEQKHSWLPRMAVGEAIGAIAMTEPGAGSDLKGVRTRAERRGDKYVINGAKTYISNALNMGVLIVVAKTDPHAGSKGMSLILMDPRDTPGFSVGRVLDKVGMPSQDTCELFFDNCEVPIENVLGGVEGQGMYQLMGQLPYERAVLGLIASGYSERALALTVDYTKDRSAFGKPLFEQQNSRFKLADIATTVAVGRVFNDFIIGQCIAGTLDSATASMNKVWSSEALGDVVDQCVQLFGGAGYMNEYPIARMYADARVMRIFGGANEVLRELIARDL</sequence>
<evidence type="ECO:0000313" key="8">
    <source>
        <dbReference type="EMBL" id="NGZ85146.1"/>
    </source>
</evidence>
<evidence type="ECO:0000259" key="5">
    <source>
        <dbReference type="Pfam" id="PF00441"/>
    </source>
</evidence>
<feature type="domain" description="Acyl-CoA dehydrogenase/oxidase N-terminal" evidence="7">
    <location>
        <begin position="11"/>
        <end position="123"/>
    </location>
</feature>
<dbReference type="Pfam" id="PF00441">
    <property type="entry name" value="Acyl-CoA_dh_1"/>
    <property type="match status" value="1"/>
</dbReference>
<dbReference type="Gene3D" id="1.20.140.10">
    <property type="entry name" value="Butyryl-CoA Dehydrogenase, subunit A, domain 3"/>
    <property type="match status" value="1"/>
</dbReference>
<evidence type="ECO:0000256" key="3">
    <source>
        <dbReference type="ARBA" id="ARBA00022630"/>
    </source>
</evidence>
<dbReference type="InterPro" id="IPR013786">
    <property type="entry name" value="AcylCoA_DH/ox_N"/>
</dbReference>
<dbReference type="InterPro" id="IPR009075">
    <property type="entry name" value="AcylCo_DH/oxidase_C"/>
</dbReference>
<dbReference type="Pfam" id="PF02770">
    <property type="entry name" value="Acyl-CoA_dh_M"/>
    <property type="match status" value="1"/>
</dbReference>
<reference evidence="9" key="1">
    <citation type="submission" date="2023-07" db="EMBL/GenBank/DDBJ databases">
        <title>Duganella aceri sp. nov., isolated from tree sap.</title>
        <authorList>
            <person name="Kim I.S."/>
        </authorList>
    </citation>
    <scope>NUCLEOTIDE SEQUENCE [LARGE SCALE GENOMIC DNA]</scope>
    <source>
        <strain evidence="9">SAP-35</strain>
    </source>
</reference>
<dbReference type="Gene3D" id="2.40.110.10">
    <property type="entry name" value="Butyryl-CoA Dehydrogenase, subunit A, domain 2"/>
    <property type="match status" value="1"/>
</dbReference>